<feature type="compositionally biased region" description="Basic and acidic residues" evidence="11">
    <location>
        <begin position="196"/>
        <end position="207"/>
    </location>
</feature>
<feature type="compositionally biased region" description="Acidic residues" evidence="11">
    <location>
        <begin position="658"/>
        <end position="678"/>
    </location>
</feature>
<evidence type="ECO:0000256" key="8">
    <source>
        <dbReference type="PIRSR" id="PIRSR630616-2"/>
    </source>
</evidence>
<dbReference type="OrthoDB" id="10252171at2759"/>
<feature type="binding site" evidence="8">
    <location>
        <position position="525"/>
    </location>
    <ligand>
        <name>ATP</name>
        <dbReference type="ChEBI" id="CHEBI:30616"/>
    </ligand>
</feature>
<dbReference type="SMART" id="SM00240">
    <property type="entry name" value="FHA"/>
    <property type="match status" value="1"/>
</dbReference>
<accession>A0A409YWR4</accession>
<dbReference type="Pfam" id="PF00498">
    <property type="entry name" value="FHA"/>
    <property type="match status" value="1"/>
</dbReference>
<dbReference type="AlphaFoldDB" id="A0A409YWR4"/>
<dbReference type="SUPFAM" id="SSF56112">
    <property type="entry name" value="Protein kinase-like (PK-like)"/>
    <property type="match status" value="1"/>
</dbReference>
<dbReference type="Pfam" id="PF21671">
    <property type="entry name" value="CPL1-like"/>
    <property type="match status" value="1"/>
</dbReference>
<evidence type="ECO:0008006" key="16">
    <source>
        <dbReference type="Google" id="ProtNLM"/>
    </source>
</evidence>
<organism evidence="14 15">
    <name type="scientific">Gymnopilus dilepis</name>
    <dbReference type="NCBI Taxonomy" id="231916"/>
    <lineage>
        <taxon>Eukaryota</taxon>
        <taxon>Fungi</taxon>
        <taxon>Dikarya</taxon>
        <taxon>Basidiomycota</taxon>
        <taxon>Agaricomycotina</taxon>
        <taxon>Agaricomycetes</taxon>
        <taxon>Agaricomycetidae</taxon>
        <taxon>Agaricales</taxon>
        <taxon>Agaricineae</taxon>
        <taxon>Hymenogastraceae</taxon>
        <taxon>Gymnopilus</taxon>
    </lineage>
</organism>
<feature type="compositionally biased region" description="Low complexity" evidence="11">
    <location>
        <begin position="214"/>
        <end position="226"/>
    </location>
</feature>
<evidence type="ECO:0000256" key="7">
    <source>
        <dbReference type="PIRSR" id="PIRSR630616-1"/>
    </source>
</evidence>
<evidence type="ECO:0000256" key="11">
    <source>
        <dbReference type="SAM" id="MobiDB-lite"/>
    </source>
</evidence>
<feature type="binding site" evidence="8">
    <location>
        <begin position="509"/>
        <end position="510"/>
    </location>
    <ligand>
        <name>ATP</name>
        <dbReference type="ChEBI" id="CHEBI:30616"/>
    </ligand>
</feature>
<sequence>MGPLTDKTLGARINILIPIQGRGARVHARQSQDSGPFRPVAHKTRVAPAVCGLKRKWARTDCFVAAISNPIASASAKVRRRVQHAPLCRRSGQKACPISGNSWRPGQKYECIDIENDLESCGGCGGQDCSAIAHVGSVRCLKGQCAVGSCAKGFRVALSGQTCVRALKTRPYKSSLSPPSSPRATMDPDYDNYGMHYDEHNDPYRDSQEEEEQTQTQSTQQASQPQVVSRDSHLWGYLIPCSPGLRQIDFWKIHPRYAIGRNPDLNQVILPGFKVSNTHCTITWDGRETDSSVVVLDLSSNGTFVCISPRIPPSSDPSPQINGEKIGRNLSRILNDGNEISFGTWAPQPSENSLEDYRFIYRHVASGSPTEGVYAHYDLGTELGKGSFATVRRGFHRLTGKWFAVKMIHGAKVLRQGGQNSRSNSFAREISIMEKLKHRNICQLKEVFFQSDNSINLVLELVEGGDLLEYILKNGGLDEPDARDISYQICDALAYVHSKGVTHRDLKPENILLTRDKPPLVKVADFGLAKVVDSLTMLRTMCGTPSYLAPEVVEQNGHDGYDNLVDSWSVGVIIFSMITNAGPFLEDETLDIKTRILQRRVDWGTLIAKHVSNDAYLFIRGLLQANPRRRLSLTNSLKHAWLKNYIPVHGLSTYDQPPADDADMSDEDDDAQDPDMESFADIQPSQGRTAPLQRRSQVLSQAAQAGNGLPEPSAEMIAYLTSRDEDDDAGVPSGRGQNKRLHADLTPLSEEGSDFAEGPSSRPSTSRQGRQEPAEMQPRRSTRRTKMARMS</sequence>
<proteinExistence type="inferred from homology"/>
<feature type="compositionally biased region" description="Polar residues" evidence="11">
    <location>
        <begin position="683"/>
        <end position="704"/>
    </location>
</feature>
<name>A0A409YWR4_9AGAR</name>
<dbReference type="STRING" id="231916.A0A409YWR4"/>
<dbReference type="CDD" id="cd05117">
    <property type="entry name" value="STKc_CAMK"/>
    <property type="match status" value="1"/>
</dbReference>
<feature type="compositionally biased region" description="Basic residues" evidence="11">
    <location>
        <begin position="780"/>
        <end position="791"/>
    </location>
</feature>
<evidence type="ECO:0000256" key="10">
    <source>
        <dbReference type="PROSITE-ProRule" id="PRU10141"/>
    </source>
</evidence>
<evidence type="ECO:0000313" key="15">
    <source>
        <dbReference type="Proteomes" id="UP000284706"/>
    </source>
</evidence>
<dbReference type="SUPFAM" id="SSF49879">
    <property type="entry name" value="SMAD/FHA domain"/>
    <property type="match status" value="1"/>
</dbReference>
<dbReference type="GO" id="GO:0005524">
    <property type="term" value="F:ATP binding"/>
    <property type="evidence" value="ECO:0007669"/>
    <property type="project" value="UniProtKB-UniRule"/>
</dbReference>
<evidence type="ECO:0000259" key="12">
    <source>
        <dbReference type="PROSITE" id="PS50006"/>
    </source>
</evidence>
<keyword evidence="4 8" id="KW-0547">Nucleotide-binding</keyword>
<feature type="active site" description="Proton acceptor" evidence="7">
    <location>
        <position position="505"/>
    </location>
</feature>
<evidence type="ECO:0000256" key="6">
    <source>
        <dbReference type="ARBA" id="ARBA00022840"/>
    </source>
</evidence>
<keyword evidence="6 8" id="KW-0067">ATP-binding</keyword>
<dbReference type="InterPro" id="IPR030616">
    <property type="entry name" value="Aur-like"/>
</dbReference>
<feature type="binding site" evidence="8 10">
    <location>
        <position position="406"/>
    </location>
    <ligand>
        <name>ATP</name>
        <dbReference type="ChEBI" id="CHEBI:30616"/>
    </ligand>
</feature>
<evidence type="ECO:0000256" key="3">
    <source>
        <dbReference type="ARBA" id="ARBA00022679"/>
    </source>
</evidence>
<evidence type="ECO:0000256" key="2">
    <source>
        <dbReference type="ARBA" id="ARBA00022527"/>
    </source>
</evidence>
<keyword evidence="2" id="KW-0723">Serine/threonine-protein kinase</keyword>
<feature type="cross-link" description="Glycyl lysine isopeptide (Lys-Gly) (interchain with G-Cter in SUMO2)" evidence="9">
    <location>
        <position position="507"/>
    </location>
</feature>
<keyword evidence="15" id="KW-1185">Reference proteome</keyword>
<comment type="similarity">
    <text evidence="1">Belongs to the protein kinase superfamily. CAMK Ser/Thr protein kinase family. CHEK2 subfamily.</text>
</comment>
<feature type="domain" description="Protein kinase" evidence="13">
    <location>
        <begin position="377"/>
        <end position="642"/>
    </location>
</feature>
<dbReference type="Gene3D" id="1.10.510.10">
    <property type="entry name" value="Transferase(Phosphotransferase) domain 1"/>
    <property type="match status" value="1"/>
</dbReference>
<evidence type="ECO:0000256" key="5">
    <source>
        <dbReference type="ARBA" id="ARBA00022777"/>
    </source>
</evidence>
<dbReference type="Pfam" id="PF00069">
    <property type="entry name" value="Pkinase"/>
    <property type="match status" value="1"/>
</dbReference>
<feature type="region of interest" description="Disordered" evidence="11">
    <location>
        <begin position="171"/>
        <end position="226"/>
    </location>
</feature>
<dbReference type="Proteomes" id="UP000284706">
    <property type="component" value="Unassembled WGS sequence"/>
</dbReference>
<dbReference type="PROSITE" id="PS00107">
    <property type="entry name" value="PROTEIN_KINASE_ATP"/>
    <property type="match status" value="1"/>
</dbReference>
<dbReference type="InterPro" id="IPR048661">
    <property type="entry name" value="CPL1-like"/>
</dbReference>
<dbReference type="InParanoid" id="A0A409YWR4"/>
<dbReference type="InterPro" id="IPR008271">
    <property type="entry name" value="Ser/Thr_kinase_AS"/>
</dbReference>
<keyword evidence="5" id="KW-0418">Kinase</keyword>
<gene>
    <name evidence="14" type="ORF">CVT26_013709</name>
</gene>
<dbReference type="FunFam" id="1.10.510.10:FF:000571">
    <property type="entry name" value="Maternal embryonic leucine zipper kinase"/>
    <property type="match status" value="1"/>
</dbReference>
<evidence type="ECO:0000256" key="4">
    <source>
        <dbReference type="ARBA" id="ARBA00022741"/>
    </source>
</evidence>
<dbReference type="PROSITE" id="PS00108">
    <property type="entry name" value="PROTEIN_KINASE_ST"/>
    <property type="match status" value="1"/>
</dbReference>
<dbReference type="PROSITE" id="PS50006">
    <property type="entry name" value="FHA_DOMAIN"/>
    <property type="match status" value="1"/>
</dbReference>
<evidence type="ECO:0000256" key="1">
    <source>
        <dbReference type="ARBA" id="ARBA00005575"/>
    </source>
</evidence>
<dbReference type="SMART" id="SM00220">
    <property type="entry name" value="S_TKc"/>
    <property type="match status" value="1"/>
</dbReference>
<dbReference type="InterPro" id="IPR017441">
    <property type="entry name" value="Protein_kinase_ATP_BS"/>
</dbReference>
<dbReference type="PROSITE" id="PS50011">
    <property type="entry name" value="PROTEIN_KINASE_DOM"/>
    <property type="match status" value="1"/>
</dbReference>
<reference evidence="14 15" key="1">
    <citation type="journal article" date="2018" name="Evol. Lett.">
        <title>Horizontal gene cluster transfer increased hallucinogenic mushroom diversity.</title>
        <authorList>
            <person name="Reynolds H.T."/>
            <person name="Vijayakumar V."/>
            <person name="Gluck-Thaler E."/>
            <person name="Korotkin H.B."/>
            <person name="Matheny P.B."/>
            <person name="Slot J.C."/>
        </authorList>
    </citation>
    <scope>NUCLEOTIDE SEQUENCE [LARGE SCALE GENOMIC DNA]</scope>
    <source>
        <strain evidence="14 15">SRW20</strain>
    </source>
</reference>
<dbReference type="InterPro" id="IPR011009">
    <property type="entry name" value="Kinase-like_dom_sf"/>
</dbReference>
<protein>
    <recommendedName>
        <fullName evidence="16">Protein kinase domain-containing protein</fullName>
    </recommendedName>
</protein>
<evidence type="ECO:0000259" key="13">
    <source>
        <dbReference type="PROSITE" id="PS50011"/>
    </source>
</evidence>
<dbReference type="EMBL" id="NHYE01000131">
    <property type="protein sequence ID" value="PPR07393.1"/>
    <property type="molecule type" value="Genomic_DNA"/>
</dbReference>
<dbReference type="Gene3D" id="2.60.200.20">
    <property type="match status" value="1"/>
</dbReference>
<dbReference type="InterPro" id="IPR008984">
    <property type="entry name" value="SMAD_FHA_dom_sf"/>
</dbReference>
<feature type="domain" description="FHA" evidence="12">
    <location>
        <begin position="257"/>
        <end position="305"/>
    </location>
</feature>
<dbReference type="InterPro" id="IPR000719">
    <property type="entry name" value="Prot_kinase_dom"/>
</dbReference>
<evidence type="ECO:0000313" key="14">
    <source>
        <dbReference type="EMBL" id="PPR07393.1"/>
    </source>
</evidence>
<dbReference type="PANTHER" id="PTHR24350">
    <property type="entry name" value="SERINE/THREONINE-PROTEIN KINASE IAL-RELATED"/>
    <property type="match status" value="1"/>
</dbReference>
<comment type="caution">
    <text evidence="14">The sequence shown here is derived from an EMBL/GenBank/DDBJ whole genome shotgun (WGS) entry which is preliminary data.</text>
</comment>
<keyword evidence="3" id="KW-0808">Transferase</keyword>
<dbReference type="InterPro" id="IPR000253">
    <property type="entry name" value="FHA_dom"/>
</dbReference>
<feature type="region of interest" description="Disordered" evidence="11">
    <location>
        <begin position="724"/>
        <end position="791"/>
    </location>
</feature>
<evidence type="ECO:0000256" key="9">
    <source>
        <dbReference type="PIRSR" id="PIRSR630616-3"/>
    </source>
</evidence>
<feature type="region of interest" description="Disordered" evidence="11">
    <location>
        <begin position="652"/>
        <end position="712"/>
    </location>
</feature>
<dbReference type="GO" id="GO:0004674">
    <property type="term" value="F:protein serine/threonine kinase activity"/>
    <property type="evidence" value="ECO:0007669"/>
    <property type="project" value="UniProtKB-KW"/>
</dbReference>